<reference evidence="2" key="1">
    <citation type="journal article" date="2019" name="Sci. Rep.">
        <title>Draft genome of Tanacetum cinerariifolium, the natural source of mosquito coil.</title>
        <authorList>
            <person name="Yamashiro T."/>
            <person name="Shiraishi A."/>
            <person name="Satake H."/>
            <person name="Nakayama K."/>
        </authorList>
    </citation>
    <scope>NUCLEOTIDE SEQUENCE</scope>
</reference>
<evidence type="ECO:0000256" key="1">
    <source>
        <dbReference type="SAM" id="MobiDB-lite"/>
    </source>
</evidence>
<feature type="compositionally biased region" description="Basic and acidic residues" evidence="1">
    <location>
        <begin position="259"/>
        <end position="281"/>
    </location>
</feature>
<proteinExistence type="predicted"/>
<dbReference type="AlphaFoldDB" id="A0A6L2P4A8"/>
<dbReference type="EMBL" id="BKCJ010010505">
    <property type="protein sequence ID" value="GEU91885.1"/>
    <property type="molecule type" value="Genomic_DNA"/>
</dbReference>
<protein>
    <submittedName>
        <fullName evidence="2">Uncharacterized protein</fullName>
    </submittedName>
</protein>
<accession>A0A6L2P4A8</accession>
<gene>
    <name evidence="2" type="ORF">Tci_063863</name>
</gene>
<feature type="region of interest" description="Disordered" evidence="1">
    <location>
        <begin position="251"/>
        <end position="319"/>
    </location>
</feature>
<comment type="caution">
    <text evidence="2">The sequence shown here is derived from an EMBL/GenBank/DDBJ whole genome shotgun (WGS) entry which is preliminary data.</text>
</comment>
<organism evidence="2">
    <name type="scientific">Tanacetum cinerariifolium</name>
    <name type="common">Dalmatian daisy</name>
    <name type="synonym">Chrysanthemum cinerariifolium</name>
    <dbReference type="NCBI Taxonomy" id="118510"/>
    <lineage>
        <taxon>Eukaryota</taxon>
        <taxon>Viridiplantae</taxon>
        <taxon>Streptophyta</taxon>
        <taxon>Embryophyta</taxon>
        <taxon>Tracheophyta</taxon>
        <taxon>Spermatophyta</taxon>
        <taxon>Magnoliopsida</taxon>
        <taxon>eudicotyledons</taxon>
        <taxon>Gunneridae</taxon>
        <taxon>Pentapetalae</taxon>
        <taxon>asterids</taxon>
        <taxon>campanulids</taxon>
        <taxon>Asterales</taxon>
        <taxon>Asteraceae</taxon>
        <taxon>Asteroideae</taxon>
        <taxon>Anthemideae</taxon>
        <taxon>Anthemidinae</taxon>
        <taxon>Tanacetum</taxon>
    </lineage>
</organism>
<name>A0A6L2P4A8_TANCI</name>
<sequence>MADMTAPSGQAPAVAPPIRTDEEIVPRIRWVQIGKSNCSLDLDKKQSNTIFKMADTIQYDKKAGSYRYQLEEQWFVLIKDTLREALQITPINNNKAFVAPPSADFSAKGTKREVFGMPIPGSLITADIREASYYQEYQENVAKHRRFIASETGEAEEVPTVEPQVTDEDANFQKALEESMKTAYALPQGPLPPVVIREPESGKYQPLPKVPGKGKAKVTEEQVALDLLSLQKAKKKSRVDQYIFQRRTFTTTGSSRQTEPSHAELEQSESEPTKKVVHGADKVGQSEIEGQARPDPGAKAGGQMGSDIGAQDETSEGQAGSNLDEIFEGQAGPDLGNAGGEEQMDEGFTATVYSKVQENLKLTIEEHVLLEDPASSSGTMSSLQHLSKDIIFEDLFFNDKPSEANNDKTTKEIKVESMVSVTIQQEMSILLPLMWTIPPMTSPIVDLTSRPESPKVSKAVSEVVTEAVDWAMQAPLQNHFRDLPKADMKEILHQRMNSRKTWLKYARERKRVASLLKRHLGLHLISHILLLHQQDHPERQELLELRDHPKSHHHHHHHLHPPLKTVRLKAMITELKPQDLEGPAFKIVKVFHPDVIHLQYQIEECHKLLTDSVDFPILRYNVSKPLPLGGPPGQVLIQSDFFFNKDLEYLRYGSKGSRPALSISKMKAAYYPDVGLEQMVPDQFWINEECKYDISVMTHMRILSVVRIKVFSLYGYYYMKRIVLRRANLNEHVIAERDFKYLYPSDFEDMYLLNLQGHLKHLSPKDKKILTTAINQWTRHLMMMRFNEIHKYIDGTLQQINKALDYRVKEFRINRMNPEAFENKEDIPQPGELCWWKT</sequence>
<evidence type="ECO:0000313" key="2">
    <source>
        <dbReference type="EMBL" id="GEU91885.1"/>
    </source>
</evidence>